<sequence length="165" mass="18433">MELSVIAKLYNVDLLEENKVSRLLYAEPDEDDGVTEEPAAMMSRLHASNPNVLTKDPTDEDFCCVDTNSEYEARSELSSVDATGEDDEDAADSTPTPDNLSVGKLKERLKWMAQLFVSADAMGITSKDVIGLRSMQREFREELGRKQQKSMLDFLSLPSTYGFHS</sequence>
<evidence type="ECO:0000313" key="6">
    <source>
        <dbReference type="EMBL" id="RAW33328.1"/>
    </source>
</evidence>
<dbReference type="Proteomes" id="UP000774804">
    <property type="component" value="Unassembled WGS sequence"/>
</dbReference>
<keyword evidence="7" id="KW-1185">Reference proteome</keyword>
<dbReference type="Proteomes" id="UP000760860">
    <property type="component" value="Unassembled WGS sequence"/>
</dbReference>
<dbReference type="EMBL" id="RCMI01000406">
    <property type="protein sequence ID" value="KAG2912657.1"/>
    <property type="molecule type" value="Genomic_DNA"/>
</dbReference>
<evidence type="ECO:0000256" key="1">
    <source>
        <dbReference type="SAM" id="MobiDB-lite"/>
    </source>
</evidence>
<evidence type="ECO:0000313" key="4">
    <source>
        <dbReference type="EMBL" id="KAG2977407.1"/>
    </source>
</evidence>
<evidence type="ECO:0000313" key="5">
    <source>
        <dbReference type="EMBL" id="KAG3201772.1"/>
    </source>
</evidence>
<dbReference type="Proteomes" id="UP000697107">
    <property type="component" value="Unassembled WGS sequence"/>
</dbReference>
<dbReference type="AlphaFoldDB" id="A0A329SCH7"/>
<dbReference type="VEuPathDB" id="FungiDB:PC110_g10336"/>
<dbReference type="OrthoDB" id="104187at2759"/>
<dbReference type="EMBL" id="MJFZ01000241">
    <property type="protein sequence ID" value="RAW33328.1"/>
    <property type="molecule type" value="Genomic_DNA"/>
</dbReference>
<dbReference type="Proteomes" id="UP000251314">
    <property type="component" value="Unassembled WGS sequence"/>
</dbReference>
<protein>
    <submittedName>
        <fullName evidence="6">Uncharacterized protein</fullName>
    </submittedName>
</protein>
<comment type="caution">
    <text evidence="6">The sequence shown here is derived from an EMBL/GenBank/DDBJ whole genome shotgun (WGS) entry which is preliminary data.</text>
</comment>
<evidence type="ECO:0000313" key="7">
    <source>
        <dbReference type="Proteomes" id="UP000251314"/>
    </source>
</evidence>
<reference evidence="6 7" key="1">
    <citation type="submission" date="2018-01" db="EMBL/GenBank/DDBJ databases">
        <title>Draft genome of the strawberry crown rot pathogen Phytophthora cactorum.</title>
        <authorList>
            <person name="Armitage A.D."/>
            <person name="Lysoe E."/>
            <person name="Nellist C.F."/>
            <person name="Harrison R.J."/>
            <person name="Brurberg M.B."/>
        </authorList>
    </citation>
    <scope>NUCLEOTIDE SEQUENCE [LARGE SCALE GENOMIC DNA]</scope>
    <source>
        <strain evidence="6 7">10300</strain>
    </source>
</reference>
<dbReference type="EMBL" id="RCML01000427">
    <property type="protein sequence ID" value="KAG2977407.1"/>
    <property type="molecule type" value="Genomic_DNA"/>
</dbReference>
<dbReference type="EMBL" id="RCMK01000402">
    <property type="protein sequence ID" value="KAG2931048.1"/>
    <property type="molecule type" value="Genomic_DNA"/>
</dbReference>
<accession>A0A329SCH7</accession>
<reference evidence="5" key="2">
    <citation type="submission" date="2018-05" db="EMBL/GenBank/DDBJ databases">
        <title>Effector identification in a new, highly contiguous assembly of the strawberry crown rot pathogen Phytophthora cactorum.</title>
        <authorList>
            <person name="Armitage A.D."/>
            <person name="Nellist C.F."/>
            <person name="Bates H."/>
            <person name="Vickerstaff R.J."/>
            <person name="Harrison R.J."/>
        </authorList>
    </citation>
    <scope>NUCLEOTIDE SEQUENCE</scope>
    <source>
        <strain evidence="2">4032</strain>
        <strain evidence="3">4040</strain>
        <strain evidence="4">P415</strain>
        <strain evidence="5">P421</strain>
    </source>
</reference>
<evidence type="ECO:0000313" key="2">
    <source>
        <dbReference type="EMBL" id="KAG2912657.1"/>
    </source>
</evidence>
<organism evidence="6 7">
    <name type="scientific">Phytophthora cactorum</name>
    <dbReference type="NCBI Taxonomy" id="29920"/>
    <lineage>
        <taxon>Eukaryota</taxon>
        <taxon>Sar</taxon>
        <taxon>Stramenopiles</taxon>
        <taxon>Oomycota</taxon>
        <taxon>Peronosporomycetes</taxon>
        <taxon>Peronosporales</taxon>
        <taxon>Peronosporaceae</taxon>
        <taxon>Phytophthora</taxon>
    </lineage>
</organism>
<dbReference type="Proteomes" id="UP000736787">
    <property type="component" value="Unassembled WGS sequence"/>
</dbReference>
<gene>
    <name evidence="6" type="ORF">PC110_g10336</name>
    <name evidence="2" type="ORF">PC115_g12283</name>
    <name evidence="3" type="ORF">PC117_g13598</name>
    <name evidence="4" type="ORF">PC118_g12913</name>
    <name evidence="5" type="ORF">PC129_g23424</name>
</gene>
<dbReference type="EMBL" id="RCMV01002659">
    <property type="protein sequence ID" value="KAG3201772.1"/>
    <property type="molecule type" value="Genomic_DNA"/>
</dbReference>
<name>A0A329SCH7_9STRA</name>
<evidence type="ECO:0000313" key="3">
    <source>
        <dbReference type="EMBL" id="KAG2931048.1"/>
    </source>
</evidence>
<feature type="region of interest" description="Disordered" evidence="1">
    <location>
        <begin position="73"/>
        <end position="101"/>
    </location>
</feature>
<proteinExistence type="predicted"/>